<evidence type="ECO:0000313" key="2">
    <source>
        <dbReference type="EMBL" id="EGG17075.1"/>
    </source>
</evidence>
<feature type="signal peptide" evidence="1">
    <location>
        <begin position="1"/>
        <end position="20"/>
    </location>
</feature>
<accession>F4Q4W9</accession>
<reference evidence="3" key="1">
    <citation type="journal article" date="2011" name="Genome Res.">
        <title>Phylogeny-wide analysis of social amoeba genomes highlights ancient origins for complex intercellular communication.</title>
        <authorList>
            <person name="Heidel A.J."/>
            <person name="Lawal H.M."/>
            <person name="Felder M."/>
            <person name="Schilde C."/>
            <person name="Helps N.R."/>
            <person name="Tunggal B."/>
            <person name="Rivero F."/>
            <person name="John U."/>
            <person name="Schleicher M."/>
            <person name="Eichinger L."/>
            <person name="Platzer M."/>
            <person name="Noegel A.A."/>
            <person name="Schaap P."/>
            <person name="Gloeckner G."/>
        </authorList>
    </citation>
    <scope>NUCLEOTIDE SEQUENCE [LARGE SCALE GENOMIC DNA]</scope>
    <source>
        <strain evidence="3">SH3</strain>
    </source>
</reference>
<dbReference type="OMA" id="IPWCPPC"/>
<dbReference type="RefSeq" id="XP_004355559.1">
    <property type="nucleotide sequence ID" value="XM_004355506.1"/>
</dbReference>
<dbReference type="Proteomes" id="UP000007797">
    <property type="component" value="Unassembled WGS sequence"/>
</dbReference>
<dbReference type="AlphaFoldDB" id="F4Q4W9"/>
<protein>
    <recommendedName>
        <fullName evidence="4">Single domain-containing protein</fullName>
    </recommendedName>
</protein>
<dbReference type="OrthoDB" id="22207at2759"/>
<sequence length="92" mass="10176">MKFTILLFIVLSIFAMTVSAKPQCSFTCGDGSKVTLPDLIQTKEHCQLAIELSECPKMNIPSGRCIPWCPPCNSCPPMDNLEIVSYSFSDDQ</sequence>
<organism evidence="2 3">
    <name type="scientific">Cavenderia fasciculata</name>
    <name type="common">Slime mold</name>
    <name type="synonym">Dictyostelium fasciculatum</name>
    <dbReference type="NCBI Taxonomy" id="261658"/>
    <lineage>
        <taxon>Eukaryota</taxon>
        <taxon>Amoebozoa</taxon>
        <taxon>Evosea</taxon>
        <taxon>Eumycetozoa</taxon>
        <taxon>Dictyostelia</taxon>
        <taxon>Acytosteliales</taxon>
        <taxon>Cavenderiaceae</taxon>
        <taxon>Cavenderia</taxon>
    </lineage>
</organism>
<feature type="chain" id="PRO_5003313741" description="Single domain-containing protein" evidence="1">
    <location>
        <begin position="21"/>
        <end position="92"/>
    </location>
</feature>
<evidence type="ECO:0008006" key="4">
    <source>
        <dbReference type="Google" id="ProtNLM"/>
    </source>
</evidence>
<gene>
    <name evidence="2" type="ORF">DFA_08057</name>
</gene>
<name>F4Q4W9_CACFS</name>
<evidence type="ECO:0000313" key="3">
    <source>
        <dbReference type="Proteomes" id="UP000007797"/>
    </source>
</evidence>
<keyword evidence="1" id="KW-0732">Signal</keyword>
<dbReference type="EMBL" id="GL883021">
    <property type="protein sequence ID" value="EGG17075.1"/>
    <property type="molecule type" value="Genomic_DNA"/>
</dbReference>
<proteinExistence type="predicted"/>
<keyword evidence="3" id="KW-1185">Reference proteome</keyword>
<evidence type="ECO:0000256" key="1">
    <source>
        <dbReference type="SAM" id="SignalP"/>
    </source>
</evidence>
<dbReference type="KEGG" id="dfa:DFA_08057"/>
<dbReference type="GeneID" id="14869106"/>